<accession>A0A498NKX5</accession>
<evidence type="ECO:0000313" key="2">
    <source>
        <dbReference type="EMBL" id="RXN32543.1"/>
    </source>
</evidence>
<feature type="compositionally biased region" description="Basic and acidic residues" evidence="1">
    <location>
        <begin position="104"/>
        <end position="115"/>
    </location>
</feature>
<proteinExistence type="predicted"/>
<reference evidence="2 3" key="1">
    <citation type="submission" date="2018-03" db="EMBL/GenBank/DDBJ databases">
        <title>Draft genome sequence of Rohu Carp (Labeo rohita).</title>
        <authorList>
            <person name="Das P."/>
            <person name="Kushwaha B."/>
            <person name="Joshi C.G."/>
            <person name="Kumar D."/>
            <person name="Nagpure N.S."/>
            <person name="Sahoo L."/>
            <person name="Das S.P."/>
            <person name="Bit A."/>
            <person name="Patnaik S."/>
            <person name="Meher P.K."/>
            <person name="Jayasankar P."/>
            <person name="Koringa P.G."/>
            <person name="Patel N.V."/>
            <person name="Hinsu A.T."/>
            <person name="Kumar R."/>
            <person name="Pandey M."/>
            <person name="Agarwal S."/>
            <person name="Srivastava S."/>
            <person name="Singh M."/>
            <person name="Iquebal M.A."/>
            <person name="Jaiswal S."/>
            <person name="Angadi U.B."/>
            <person name="Kumar N."/>
            <person name="Raza M."/>
            <person name="Shah T.M."/>
            <person name="Rai A."/>
            <person name="Jena J.K."/>
        </authorList>
    </citation>
    <scope>NUCLEOTIDE SEQUENCE [LARGE SCALE GENOMIC DNA]</scope>
    <source>
        <strain evidence="2">DASCIFA01</strain>
        <tissue evidence="2">Testis</tissue>
    </source>
</reference>
<protein>
    <submittedName>
        <fullName evidence="2">Uncharacterized protein</fullName>
    </submittedName>
</protein>
<feature type="region of interest" description="Disordered" evidence="1">
    <location>
        <begin position="30"/>
        <end position="135"/>
    </location>
</feature>
<keyword evidence="3" id="KW-1185">Reference proteome</keyword>
<evidence type="ECO:0000313" key="3">
    <source>
        <dbReference type="Proteomes" id="UP000290572"/>
    </source>
</evidence>
<evidence type="ECO:0000256" key="1">
    <source>
        <dbReference type="SAM" id="MobiDB-lite"/>
    </source>
</evidence>
<feature type="compositionally biased region" description="Basic and acidic residues" evidence="1">
    <location>
        <begin position="30"/>
        <end position="98"/>
    </location>
</feature>
<dbReference type="Proteomes" id="UP000290572">
    <property type="component" value="Unassembled WGS sequence"/>
</dbReference>
<comment type="caution">
    <text evidence="2">The sequence shown here is derived from an EMBL/GenBank/DDBJ whole genome shotgun (WGS) entry which is preliminary data.</text>
</comment>
<gene>
    <name evidence="2" type="ORF">ROHU_016182</name>
</gene>
<dbReference type="AlphaFoldDB" id="A0A498NKX5"/>
<name>A0A498NKX5_LABRO</name>
<sequence length="135" mass="15320">MRSASLITVTSRSFIPSRCCSVSLMSADQRDYGYEKATKPTKSEISDISTDHGVKESHFRKRRDDENIRSAARDKPEQRQRRVMEQRRIKGQTRELGDQGRPARSGEHSVLDRPRTCGLRTGIHPLPKRSGSALL</sequence>
<dbReference type="EMBL" id="QBIY01011366">
    <property type="protein sequence ID" value="RXN32543.1"/>
    <property type="molecule type" value="Genomic_DNA"/>
</dbReference>
<organism evidence="2 3">
    <name type="scientific">Labeo rohita</name>
    <name type="common">Indian major carp</name>
    <name type="synonym">Cyprinus rohita</name>
    <dbReference type="NCBI Taxonomy" id="84645"/>
    <lineage>
        <taxon>Eukaryota</taxon>
        <taxon>Metazoa</taxon>
        <taxon>Chordata</taxon>
        <taxon>Craniata</taxon>
        <taxon>Vertebrata</taxon>
        <taxon>Euteleostomi</taxon>
        <taxon>Actinopterygii</taxon>
        <taxon>Neopterygii</taxon>
        <taxon>Teleostei</taxon>
        <taxon>Ostariophysi</taxon>
        <taxon>Cypriniformes</taxon>
        <taxon>Cyprinidae</taxon>
        <taxon>Labeoninae</taxon>
        <taxon>Labeonini</taxon>
        <taxon>Labeo</taxon>
    </lineage>
</organism>